<proteinExistence type="predicted"/>
<feature type="domain" description="NAD(P)-binding" evidence="2">
    <location>
        <begin position="12"/>
        <end position="103"/>
    </location>
</feature>
<dbReference type="Pfam" id="PF13460">
    <property type="entry name" value="NAD_binding_10"/>
    <property type="match status" value="1"/>
</dbReference>
<feature type="domain" description="NAD-dependent epimerase/dehydratase" evidence="1">
    <location>
        <begin position="156"/>
        <end position="240"/>
    </location>
</feature>
<dbReference type="Pfam" id="PF01370">
    <property type="entry name" value="Epimerase"/>
    <property type="match status" value="1"/>
</dbReference>
<dbReference type="GO" id="GO:0005737">
    <property type="term" value="C:cytoplasm"/>
    <property type="evidence" value="ECO:0007669"/>
    <property type="project" value="TreeGrafter"/>
</dbReference>
<dbReference type="Proteomes" id="UP001215151">
    <property type="component" value="Unassembled WGS sequence"/>
</dbReference>
<sequence length="350" mass="37924">MSSNKVSIFLTGATGYVGGSVLQRLLDHPKAGTFDISVIVRNAEKAKILKSKFGVNAVVGTHQDLDKLEALAENAHIAFHCADSDDLPAAKAILSGLKKRHAKLGDLPILIHTSGVGVLTDEATSTGLFATETIYSDLDVEQLKSIPPTALHREVDLAIMEADEQGDIRAHIVLPATIYGLAQGSLFDAGVSNPHSIQIPSLIKAALQRKQAGMVGQGKAIWPDVHIDDVADLYALLLDAVLSHPATIGHGWEGFYFAENGEHSWYQVQRAIGEALVRRGITQDPEPTPFTTEELAKYFGSESVGRYYSGSNARCRAERSRSIGWKPRYTTEDLLKSVESEMAVVLKQQS</sequence>
<dbReference type="EMBL" id="JAPEVG010000147">
    <property type="protein sequence ID" value="KAJ8481047.1"/>
    <property type="molecule type" value="Genomic_DNA"/>
</dbReference>
<organism evidence="3 4">
    <name type="scientific">Trametes cubensis</name>
    <dbReference type="NCBI Taxonomy" id="1111947"/>
    <lineage>
        <taxon>Eukaryota</taxon>
        <taxon>Fungi</taxon>
        <taxon>Dikarya</taxon>
        <taxon>Basidiomycota</taxon>
        <taxon>Agaricomycotina</taxon>
        <taxon>Agaricomycetes</taxon>
        <taxon>Polyporales</taxon>
        <taxon>Polyporaceae</taxon>
        <taxon>Trametes</taxon>
    </lineage>
</organism>
<dbReference type="SUPFAM" id="SSF51735">
    <property type="entry name" value="NAD(P)-binding Rossmann-fold domains"/>
    <property type="match status" value="1"/>
</dbReference>
<evidence type="ECO:0008006" key="5">
    <source>
        <dbReference type="Google" id="ProtNLM"/>
    </source>
</evidence>
<gene>
    <name evidence="3" type="ORF">ONZ51_g6272</name>
</gene>
<evidence type="ECO:0000313" key="3">
    <source>
        <dbReference type="EMBL" id="KAJ8481047.1"/>
    </source>
</evidence>
<reference evidence="3" key="1">
    <citation type="submission" date="2022-11" db="EMBL/GenBank/DDBJ databases">
        <title>Genome Sequence of Cubamyces cubensis.</title>
        <authorList>
            <person name="Buettner E."/>
        </authorList>
    </citation>
    <scope>NUCLEOTIDE SEQUENCE</scope>
    <source>
        <strain evidence="3">MPL-01</strain>
    </source>
</reference>
<dbReference type="GO" id="GO:0004029">
    <property type="term" value="F:aldehyde dehydrogenase (NAD+) activity"/>
    <property type="evidence" value="ECO:0007669"/>
    <property type="project" value="TreeGrafter"/>
</dbReference>
<evidence type="ECO:0000313" key="4">
    <source>
        <dbReference type="Proteomes" id="UP001215151"/>
    </source>
</evidence>
<protein>
    <recommendedName>
        <fullName evidence="5">NAD(P)-binding domain-containing protein</fullName>
    </recommendedName>
</protein>
<evidence type="ECO:0000259" key="1">
    <source>
        <dbReference type="Pfam" id="PF01370"/>
    </source>
</evidence>
<accession>A0AAD7TV21</accession>
<evidence type="ECO:0000259" key="2">
    <source>
        <dbReference type="Pfam" id="PF13460"/>
    </source>
</evidence>
<dbReference type="InterPro" id="IPR051783">
    <property type="entry name" value="NAD(P)-dependent_oxidoreduct"/>
</dbReference>
<dbReference type="AlphaFoldDB" id="A0AAD7TV21"/>
<keyword evidence="4" id="KW-1185">Reference proteome</keyword>
<dbReference type="PANTHER" id="PTHR48079:SF6">
    <property type="entry name" value="NAD(P)-BINDING DOMAIN-CONTAINING PROTEIN-RELATED"/>
    <property type="match status" value="1"/>
</dbReference>
<name>A0AAD7TV21_9APHY</name>
<dbReference type="InterPro" id="IPR016040">
    <property type="entry name" value="NAD(P)-bd_dom"/>
</dbReference>
<dbReference type="PANTHER" id="PTHR48079">
    <property type="entry name" value="PROTEIN YEEZ"/>
    <property type="match status" value="1"/>
</dbReference>
<dbReference type="InterPro" id="IPR001509">
    <property type="entry name" value="Epimerase_deHydtase"/>
</dbReference>
<dbReference type="Gene3D" id="3.40.50.720">
    <property type="entry name" value="NAD(P)-binding Rossmann-like Domain"/>
    <property type="match status" value="1"/>
</dbReference>
<dbReference type="InterPro" id="IPR036291">
    <property type="entry name" value="NAD(P)-bd_dom_sf"/>
</dbReference>
<comment type="caution">
    <text evidence="3">The sequence shown here is derived from an EMBL/GenBank/DDBJ whole genome shotgun (WGS) entry which is preliminary data.</text>
</comment>